<feature type="active site" evidence="7">
    <location>
        <position position="12"/>
    </location>
</feature>
<evidence type="ECO:0000313" key="10">
    <source>
        <dbReference type="Proteomes" id="UP000017148"/>
    </source>
</evidence>
<comment type="catalytic activity">
    <reaction evidence="5">
        <text>L-methionyl-[protein] + [thioredoxin]-disulfide + H2O = L-methionyl-(R)-S-oxide-[protein] + [thioredoxin]-dithiol</text>
        <dbReference type="Rhea" id="RHEA:24164"/>
        <dbReference type="Rhea" id="RHEA-COMP:10698"/>
        <dbReference type="Rhea" id="RHEA-COMP:10700"/>
        <dbReference type="Rhea" id="RHEA-COMP:12313"/>
        <dbReference type="Rhea" id="RHEA-COMP:12314"/>
        <dbReference type="ChEBI" id="CHEBI:15377"/>
        <dbReference type="ChEBI" id="CHEBI:16044"/>
        <dbReference type="ChEBI" id="CHEBI:29950"/>
        <dbReference type="ChEBI" id="CHEBI:45764"/>
        <dbReference type="ChEBI" id="CHEBI:50058"/>
        <dbReference type="EC" id="1.8.4.12"/>
    </reaction>
</comment>
<dbReference type="OrthoDB" id="4174719at2"/>
<evidence type="ECO:0000256" key="4">
    <source>
        <dbReference type="ARBA" id="ARBA00047806"/>
    </source>
</evidence>
<dbReference type="eggNOG" id="COG0225">
    <property type="taxonomic scope" value="Bacteria"/>
</dbReference>
<organism evidence="9 10">
    <name type="scientific">Chitinivibrio alkaliphilus ACht1</name>
    <dbReference type="NCBI Taxonomy" id="1313304"/>
    <lineage>
        <taxon>Bacteria</taxon>
        <taxon>Pseudomonadati</taxon>
        <taxon>Fibrobacterota</taxon>
        <taxon>Chitinivibrionia</taxon>
        <taxon>Chitinivibrionales</taxon>
        <taxon>Chitinivibrionaceae</taxon>
        <taxon>Chitinivibrio</taxon>
    </lineage>
</organism>
<proteinExistence type="inferred from homology"/>
<evidence type="ECO:0000256" key="5">
    <source>
        <dbReference type="ARBA" id="ARBA00048488"/>
    </source>
</evidence>
<comment type="similarity">
    <text evidence="7">Belongs to the MsrA Met sulfoxide reductase family.</text>
</comment>
<evidence type="ECO:0000256" key="7">
    <source>
        <dbReference type="HAMAP-Rule" id="MF_01401"/>
    </source>
</evidence>
<dbReference type="RefSeq" id="WP_022637707.1">
    <property type="nucleotide sequence ID" value="NZ_ASJR01000031.1"/>
</dbReference>
<dbReference type="Pfam" id="PF01641">
    <property type="entry name" value="SelR"/>
    <property type="match status" value="1"/>
</dbReference>
<dbReference type="eggNOG" id="COG0229">
    <property type="taxonomic scope" value="Bacteria"/>
</dbReference>
<comment type="catalytic activity">
    <reaction evidence="4 7">
        <text>L-methionyl-[protein] + [thioredoxin]-disulfide + H2O = L-methionyl-(S)-S-oxide-[protein] + [thioredoxin]-dithiol</text>
        <dbReference type="Rhea" id="RHEA:14217"/>
        <dbReference type="Rhea" id="RHEA-COMP:10698"/>
        <dbReference type="Rhea" id="RHEA-COMP:10700"/>
        <dbReference type="Rhea" id="RHEA-COMP:12313"/>
        <dbReference type="Rhea" id="RHEA-COMP:12315"/>
        <dbReference type="ChEBI" id="CHEBI:15377"/>
        <dbReference type="ChEBI" id="CHEBI:16044"/>
        <dbReference type="ChEBI" id="CHEBI:29950"/>
        <dbReference type="ChEBI" id="CHEBI:44120"/>
        <dbReference type="ChEBI" id="CHEBI:50058"/>
        <dbReference type="EC" id="1.8.4.11"/>
    </reaction>
</comment>
<dbReference type="EMBL" id="ASJR01000031">
    <property type="protein sequence ID" value="ERP30825.1"/>
    <property type="molecule type" value="Genomic_DNA"/>
</dbReference>
<comment type="caution">
    <text evidence="9">The sequence shown here is derived from an EMBL/GenBank/DDBJ whole genome shotgun (WGS) entry which is preliminary data.</text>
</comment>
<evidence type="ECO:0000256" key="2">
    <source>
        <dbReference type="ARBA" id="ARBA00023268"/>
    </source>
</evidence>
<dbReference type="HAMAP" id="MF_01401">
    <property type="entry name" value="MsrA"/>
    <property type="match status" value="1"/>
</dbReference>
<keyword evidence="2" id="KW-0511">Multifunctional enzyme</keyword>
<dbReference type="STRING" id="1313304.CALK_2350"/>
<dbReference type="PANTHER" id="PTHR43774:SF1">
    <property type="entry name" value="PEPTIDE METHIONINE SULFOXIDE REDUCTASE MSRA 2"/>
    <property type="match status" value="1"/>
</dbReference>
<dbReference type="PROSITE" id="PS51790">
    <property type="entry name" value="MSRB"/>
    <property type="match status" value="1"/>
</dbReference>
<dbReference type="Pfam" id="PF01625">
    <property type="entry name" value="PMSR"/>
    <property type="match status" value="1"/>
</dbReference>
<dbReference type="SUPFAM" id="SSF55068">
    <property type="entry name" value="Peptide methionine sulfoxide reductase"/>
    <property type="match status" value="1"/>
</dbReference>
<dbReference type="GO" id="GO:0008113">
    <property type="term" value="F:peptide-methionine (S)-S-oxide reductase activity"/>
    <property type="evidence" value="ECO:0007669"/>
    <property type="project" value="UniProtKB-UniRule"/>
</dbReference>
<evidence type="ECO:0000313" key="9">
    <source>
        <dbReference type="EMBL" id="ERP30825.1"/>
    </source>
</evidence>
<protein>
    <recommendedName>
        <fullName evidence="7">Peptide methionine sulfoxide reductase MsrA</fullName>
        <shortName evidence="7">Protein-methionine-S-oxide reductase</shortName>
        <ecNumber evidence="7">1.8.4.11</ecNumber>
    </recommendedName>
    <alternativeName>
        <fullName evidence="7">Peptide-methionine (S)-S-oxide reductase</fullName>
        <shortName evidence="7">Peptide Met(O) reductase</shortName>
    </alternativeName>
</protein>
<evidence type="ECO:0000256" key="6">
    <source>
        <dbReference type="ARBA" id="ARBA00048782"/>
    </source>
</evidence>
<dbReference type="InterPro" id="IPR002579">
    <property type="entry name" value="Met_Sox_Rdtase_MsrB_dom"/>
</dbReference>
<dbReference type="NCBIfam" id="TIGR00357">
    <property type="entry name" value="peptide-methionine (R)-S-oxide reductase MsrB"/>
    <property type="match status" value="1"/>
</dbReference>
<sequence>MEHERAVFAGGCFWCTEAAFLDMPGVQQVTSGYVGGHTENPTYEAVCSGTTGHYEAVEVVYDPSLIPYEKLLDIFWKSIDPTDAGGQFYDRGTQYKTAIFTDTETQQQVAEKSKRRLNQSGVFPVPVVTEIRRSAPFWPAEKHHQKFCRTHPRRYAAYADSSGRKAALQRLWKKQRRAKRMGDLSPLQKKVAFEGGTEPPFNNEYWNTKEEGIYVDISTGQPLFASIHKYDSGTGWPSFFDTIDDTAVVFREEYQHGTKRCEIRSREGDIHLGHVFDDGPRPTQKRYCVNSASLRFIPRSDLSRHGYEQYEYLFE</sequence>
<comment type="catalytic activity">
    <reaction evidence="6 7">
        <text>[thioredoxin]-disulfide + L-methionine + H2O = L-methionine (S)-S-oxide + [thioredoxin]-dithiol</text>
        <dbReference type="Rhea" id="RHEA:19993"/>
        <dbReference type="Rhea" id="RHEA-COMP:10698"/>
        <dbReference type="Rhea" id="RHEA-COMP:10700"/>
        <dbReference type="ChEBI" id="CHEBI:15377"/>
        <dbReference type="ChEBI" id="CHEBI:29950"/>
        <dbReference type="ChEBI" id="CHEBI:50058"/>
        <dbReference type="ChEBI" id="CHEBI:57844"/>
        <dbReference type="ChEBI" id="CHEBI:58772"/>
        <dbReference type="EC" id="1.8.4.11"/>
    </reaction>
</comment>
<dbReference type="Gene3D" id="2.170.150.20">
    <property type="entry name" value="Peptide methionine sulfoxide reductase"/>
    <property type="match status" value="1"/>
</dbReference>
<gene>
    <name evidence="7" type="primary">msrA</name>
    <name evidence="9" type="ORF">CALK_2350</name>
</gene>
<dbReference type="GO" id="GO:0033743">
    <property type="term" value="F:peptide-methionine (R)-S-oxide reductase activity"/>
    <property type="evidence" value="ECO:0007669"/>
    <property type="project" value="UniProtKB-EC"/>
</dbReference>
<dbReference type="SUPFAM" id="SSF51316">
    <property type="entry name" value="Mss4-like"/>
    <property type="match status" value="1"/>
</dbReference>
<dbReference type="PATRIC" id="fig|1313304.3.peg.2239"/>
<evidence type="ECO:0000259" key="8">
    <source>
        <dbReference type="PROSITE" id="PS51790"/>
    </source>
</evidence>
<name>U7D8T4_9BACT</name>
<accession>U7D8T4</accession>
<dbReference type="NCBIfam" id="TIGR00401">
    <property type="entry name" value="msrA"/>
    <property type="match status" value="1"/>
</dbReference>
<evidence type="ECO:0000256" key="1">
    <source>
        <dbReference type="ARBA" id="ARBA00023002"/>
    </source>
</evidence>
<dbReference type="GO" id="GO:0033744">
    <property type="term" value="F:L-methionine:thioredoxin-disulfide S-oxidoreductase activity"/>
    <property type="evidence" value="ECO:0007669"/>
    <property type="project" value="RHEA"/>
</dbReference>
<dbReference type="AlphaFoldDB" id="U7D8T4"/>
<evidence type="ECO:0000256" key="3">
    <source>
        <dbReference type="ARBA" id="ARBA00024679"/>
    </source>
</evidence>
<dbReference type="Proteomes" id="UP000017148">
    <property type="component" value="Unassembled WGS sequence"/>
</dbReference>
<keyword evidence="10" id="KW-1185">Reference proteome</keyword>
<dbReference type="Gene3D" id="3.30.1060.10">
    <property type="entry name" value="Peptide methionine sulphoxide reductase MsrA"/>
    <property type="match status" value="1"/>
</dbReference>
<dbReference type="PANTHER" id="PTHR43774">
    <property type="entry name" value="PEPTIDE METHIONINE SULFOXIDE REDUCTASE"/>
    <property type="match status" value="1"/>
</dbReference>
<dbReference type="InterPro" id="IPR002569">
    <property type="entry name" value="Met_Sox_Rdtase_MsrA_dom"/>
</dbReference>
<reference evidence="9 10" key="1">
    <citation type="journal article" date="2013" name="Environ. Microbiol.">
        <title>Genome analysis of Chitinivibrio alkaliphilus gen. nov., sp. nov., a novel extremely haloalkaliphilic anaerobic chitinolytic bacterium from the candidate phylum Termite Group 3.</title>
        <authorList>
            <person name="Sorokin D.Y."/>
            <person name="Gumerov V.M."/>
            <person name="Rakitin A.L."/>
            <person name="Beletsky A.V."/>
            <person name="Damste J.S."/>
            <person name="Muyzer G."/>
            <person name="Mardanov A.V."/>
            <person name="Ravin N.V."/>
        </authorList>
    </citation>
    <scope>NUCLEOTIDE SEQUENCE [LARGE SCALE GENOMIC DNA]</scope>
    <source>
        <strain evidence="9 10">ACht1</strain>
    </source>
</reference>
<dbReference type="EC" id="1.8.4.11" evidence="7"/>
<comment type="function">
    <text evidence="3 7">Has an important function as a repair enzyme for proteins that have been inactivated by oxidation. Catalyzes the reversible oxidation-reduction of methionine sulfoxide in proteins to methionine.</text>
</comment>
<dbReference type="InterPro" id="IPR036509">
    <property type="entry name" value="Met_Sox_Rdtase_MsrA_sf"/>
</dbReference>
<dbReference type="InterPro" id="IPR011057">
    <property type="entry name" value="Mss4-like_sf"/>
</dbReference>
<feature type="domain" description="MsrB" evidence="8">
    <location>
        <begin position="177"/>
        <end position="299"/>
    </location>
</feature>
<keyword evidence="1 7" id="KW-0560">Oxidoreductase</keyword>